<proteinExistence type="inferred from homology"/>
<feature type="transmembrane region" description="Helical" evidence="4">
    <location>
        <begin position="129"/>
        <end position="152"/>
    </location>
</feature>
<dbReference type="OrthoDB" id="5667at2759"/>
<reference evidence="5" key="1">
    <citation type="journal article" date="2020" name="Stud. Mycol.">
        <title>101 Dothideomycetes genomes: a test case for predicting lifestyles and emergence of pathogens.</title>
        <authorList>
            <person name="Haridas S."/>
            <person name="Albert R."/>
            <person name="Binder M."/>
            <person name="Bloem J."/>
            <person name="Labutti K."/>
            <person name="Salamov A."/>
            <person name="Andreopoulos B."/>
            <person name="Baker S."/>
            <person name="Barry K."/>
            <person name="Bills G."/>
            <person name="Bluhm B."/>
            <person name="Cannon C."/>
            <person name="Castanera R."/>
            <person name="Culley D."/>
            <person name="Daum C."/>
            <person name="Ezra D."/>
            <person name="Gonzalez J."/>
            <person name="Henrissat B."/>
            <person name="Kuo A."/>
            <person name="Liang C."/>
            <person name="Lipzen A."/>
            <person name="Lutzoni F."/>
            <person name="Magnuson J."/>
            <person name="Mondo S."/>
            <person name="Nolan M."/>
            <person name="Ohm R."/>
            <person name="Pangilinan J."/>
            <person name="Park H.-J."/>
            <person name="Ramirez L."/>
            <person name="Alfaro M."/>
            <person name="Sun H."/>
            <person name="Tritt A."/>
            <person name="Yoshinaga Y."/>
            <person name="Zwiers L.-H."/>
            <person name="Turgeon B."/>
            <person name="Goodwin S."/>
            <person name="Spatafora J."/>
            <person name="Crous P."/>
            <person name="Grigoriev I."/>
        </authorList>
    </citation>
    <scope>NUCLEOTIDE SEQUENCE</scope>
    <source>
        <strain evidence="5">CBS 260.36</strain>
    </source>
</reference>
<dbReference type="EMBL" id="ML996092">
    <property type="protein sequence ID" value="KAF2148771.1"/>
    <property type="molecule type" value="Genomic_DNA"/>
</dbReference>
<evidence type="ECO:0000313" key="5">
    <source>
        <dbReference type="EMBL" id="KAF2148771.1"/>
    </source>
</evidence>
<keyword evidence="4" id="KW-0812">Transmembrane</keyword>
<dbReference type="Pfam" id="PF07690">
    <property type="entry name" value="MFS_1"/>
    <property type="match status" value="1"/>
</dbReference>
<dbReference type="GO" id="GO:0022857">
    <property type="term" value="F:transmembrane transporter activity"/>
    <property type="evidence" value="ECO:0007669"/>
    <property type="project" value="InterPro"/>
</dbReference>
<dbReference type="CDD" id="cd17352">
    <property type="entry name" value="MFS_MCT_SLC16"/>
    <property type="match status" value="1"/>
</dbReference>
<dbReference type="Proteomes" id="UP000799439">
    <property type="component" value="Unassembled WGS sequence"/>
</dbReference>
<dbReference type="AlphaFoldDB" id="A0A9P4ISA6"/>
<dbReference type="Gene3D" id="1.20.1250.20">
    <property type="entry name" value="MFS general substrate transporter like domains"/>
    <property type="match status" value="1"/>
</dbReference>
<feature type="transmembrane region" description="Helical" evidence="4">
    <location>
        <begin position="164"/>
        <end position="184"/>
    </location>
</feature>
<dbReference type="PANTHER" id="PTHR11360">
    <property type="entry name" value="MONOCARBOXYLATE TRANSPORTER"/>
    <property type="match status" value="1"/>
</dbReference>
<evidence type="ECO:0000256" key="1">
    <source>
        <dbReference type="ARBA" id="ARBA00004141"/>
    </source>
</evidence>
<keyword evidence="4" id="KW-0472">Membrane</keyword>
<feature type="transmembrane region" description="Helical" evidence="4">
    <location>
        <begin position="354"/>
        <end position="373"/>
    </location>
</feature>
<keyword evidence="6" id="KW-1185">Reference proteome</keyword>
<feature type="transmembrane region" description="Helical" evidence="4">
    <location>
        <begin position="385"/>
        <end position="403"/>
    </location>
</feature>
<sequence>MSEPTEKFQQCSRPPSSEDMVSTKAVEAEANEFNWRSASVLLGTALSYFITVGFSNAFGVFQQYYVAHLLSSKSNFQIAWIGSFNTFMLFAIAAPAGMLGDKLGPTIPIAIGVCCEILAIFMLSLCKEYYQVFLAQGVLLGVGFSFVALPATAIPPLYFKRNRALSQGVTIGGSSLGGIVWPIIMDQLLNKRRLSFGWSIRILGFIVIPLAAIVLLTVRRPVPKKSNVDAPESRTEKGSADTSAQESTPAKPKKDYGLLKSPVGGFLFLGLAFVYLGFFSPLYFVSTYAVSLGMSEGFAFYLVSVANGASLVGRILPGFLADRYFGVFNALIVSCVLSGIVAFCWTTATSVAGVVIWIAAYGFCSGAILSLQVVSASSLVQPHMVGAAIGAAMTSVSLTGLFGSPIAGELEKRGYVALSCWSGAALLTGGVCILMARLWREKKLLVKI</sequence>
<evidence type="ECO:0000256" key="3">
    <source>
        <dbReference type="SAM" id="MobiDB-lite"/>
    </source>
</evidence>
<dbReference type="PANTHER" id="PTHR11360:SF250">
    <property type="entry name" value="MFS-TYPE TRANSPORTER AFUA_1G00970"/>
    <property type="match status" value="1"/>
</dbReference>
<dbReference type="InterPro" id="IPR011701">
    <property type="entry name" value="MFS"/>
</dbReference>
<evidence type="ECO:0000313" key="6">
    <source>
        <dbReference type="Proteomes" id="UP000799439"/>
    </source>
</evidence>
<dbReference type="InterPro" id="IPR036259">
    <property type="entry name" value="MFS_trans_sf"/>
</dbReference>
<comment type="subcellular location">
    <subcellularLocation>
        <location evidence="1">Membrane</location>
        <topology evidence="1">Multi-pass membrane protein</topology>
    </subcellularLocation>
</comment>
<dbReference type="SUPFAM" id="SSF103473">
    <property type="entry name" value="MFS general substrate transporter"/>
    <property type="match status" value="1"/>
</dbReference>
<comment type="caution">
    <text evidence="5">The sequence shown here is derived from an EMBL/GenBank/DDBJ whole genome shotgun (WGS) entry which is preliminary data.</text>
</comment>
<feature type="transmembrane region" description="Helical" evidence="4">
    <location>
        <begin position="415"/>
        <end position="439"/>
    </location>
</feature>
<dbReference type="GO" id="GO:0016020">
    <property type="term" value="C:membrane"/>
    <property type="evidence" value="ECO:0007669"/>
    <property type="project" value="UniProtKB-SubCell"/>
</dbReference>
<feature type="region of interest" description="Disordered" evidence="3">
    <location>
        <begin position="226"/>
        <end position="253"/>
    </location>
</feature>
<gene>
    <name evidence="5" type="ORF">K461DRAFT_261548</name>
</gene>
<evidence type="ECO:0000256" key="4">
    <source>
        <dbReference type="SAM" id="Phobius"/>
    </source>
</evidence>
<evidence type="ECO:0000256" key="2">
    <source>
        <dbReference type="ARBA" id="ARBA00006727"/>
    </source>
</evidence>
<comment type="similarity">
    <text evidence="2">Belongs to the major facilitator superfamily. Monocarboxylate porter (TC 2.A.1.13) family.</text>
</comment>
<feature type="transmembrane region" description="Helical" evidence="4">
    <location>
        <begin position="298"/>
        <end position="316"/>
    </location>
</feature>
<organism evidence="5 6">
    <name type="scientific">Myriangium duriaei CBS 260.36</name>
    <dbReference type="NCBI Taxonomy" id="1168546"/>
    <lineage>
        <taxon>Eukaryota</taxon>
        <taxon>Fungi</taxon>
        <taxon>Dikarya</taxon>
        <taxon>Ascomycota</taxon>
        <taxon>Pezizomycotina</taxon>
        <taxon>Dothideomycetes</taxon>
        <taxon>Dothideomycetidae</taxon>
        <taxon>Myriangiales</taxon>
        <taxon>Myriangiaceae</taxon>
        <taxon>Myriangium</taxon>
    </lineage>
</organism>
<feature type="transmembrane region" description="Helical" evidence="4">
    <location>
        <begin position="106"/>
        <end position="123"/>
    </location>
</feature>
<protein>
    <submittedName>
        <fullName evidence="5">MFS general substrate transporter</fullName>
    </submittedName>
</protein>
<feature type="transmembrane region" description="Helical" evidence="4">
    <location>
        <begin position="196"/>
        <end position="218"/>
    </location>
</feature>
<dbReference type="InterPro" id="IPR050327">
    <property type="entry name" value="Proton-linked_MCT"/>
</dbReference>
<feature type="transmembrane region" description="Helical" evidence="4">
    <location>
        <begin position="78"/>
        <end position="99"/>
    </location>
</feature>
<feature type="transmembrane region" description="Helical" evidence="4">
    <location>
        <begin position="328"/>
        <end position="348"/>
    </location>
</feature>
<feature type="transmembrane region" description="Helical" evidence="4">
    <location>
        <begin position="40"/>
        <end position="58"/>
    </location>
</feature>
<name>A0A9P4ISA6_9PEZI</name>
<feature type="transmembrane region" description="Helical" evidence="4">
    <location>
        <begin position="263"/>
        <end position="286"/>
    </location>
</feature>
<keyword evidence="4" id="KW-1133">Transmembrane helix</keyword>
<accession>A0A9P4ISA6</accession>